<evidence type="ECO:0000256" key="2">
    <source>
        <dbReference type="PROSITE-ProRule" id="PRU10007"/>
    </source>
</evidence>
<dbReference type="InterPro" id="IPR015590">
    <property type="entry name" value="Aldehyde_DH_dom"/>
</dbReference>
<dbReference type="InterPro" id="IPR029510">
    <property type="entry name" value="Ald_DH_CS_GLU"/>
</dbReference>
<feature type="active site" evidence="2">
    <location>
        <position position="257"/>
    </location>
</feature>
<evidence type="ECO:0000313" key="6">
    <source>
        <dbReference type="Proteomes" id="UP000721415"/>
    </source>
</evidence>
<dbReference type="PROSITE" id="PS00070">
    <property type="entry name" value="ALDEHYDE_DEHYDR_CYS"/>
    <property type="match status" value="1"/>
</dbReference>
<reference evidence="5 6" key="1">
    <citation type="submission" date="2020-07" db="EMBL/GenBank/DDBJ databases">
        <title>Facklamia lactis sp. nov., isolated from raw milk.</title>
        <authorList>
            <person name="Doll E.V."/>
            <person name="Huptas C."/>
            <person name="Staib L."/>
            <person name="Wenning M."/>
            <person name="Scherer S."/>
        </authorList>
    </citation>
    <scope>NUCLEOTIDE SEQUENCE [LARGE SCALE GENOMIC DNA]</scope>
    <source>
        <strain evidence="5 6">DSM 111018</strain>
    </source>
</reference>
<evidence type="ECO:0000259" key="4">
    <source>
        <dbReference type="Pfam" id="PF00171"/>
    </source>
</evidence>
<dbReference type="PANTHER" id="PTHR11699">
    <property type="entry name" value="ALDEHYDE DEHYDROGENASE-RELATED"/>
    <property type="match status" value="1"/>
</dbReference>
<protein>
    <submittedName>
        <fullName evidence="5">Aldehyde dehydrogenase family protein</fullName>
    </submittedName>
</protein>
<dbReference type="Pfam" id="PF00171">
    <property type="entry name" value="Aldedh"/>
    <property type="match status" value="1"/>
</dbReference>
<dbReference type="SUPFAM" id="SSF53720">
    <property type="entry name" value="ALDH-like"/>
    <property type="match status" value="1"/>
</dbReference>
<name>A0ABS0LST5_9LACT</name>
<proteinExistence type="inferred from homology"/>
<sequence>MDIVNIRQIIDDKYPLYIDGNWTEGTGQDYITAYNPATHEELSQFIDATNEDVDQAVEAARKAFSTWSITSVKERSSILLAIADRIEENAERFAQIESLDNGKPIRETLGADIPLAIDHFRYFAGVIRGEEDQVKLLDNQTMSMILREPIGVVAQIVPWNFPFLMAAWKIAPALAAGNTIVFSPSSSTSLSILELTKILHEIVPKGVFNLVTGRGSKSGDYLQHHKGIDKIAFTGSTEVGRGIGISAAENLIPATLELGGKSANIFFEDCDIEKAIEGVQLGILFNQGQVCSAGSRIFVQESFYDQFMEKIITAFKEVKVGNPIEKETQMGAQINEKQIETIEKYIKIGQEEGAKILIGGERYQEGPLAKGAFFQPTLLEATNEMQVAQEEIFGPVGTIIKFKDADDVIQMANDNEYGLGGGVWTSDLNTAFKVAREVRTGRVWVNTYTQFEAGAPFGGYKNSGIGRETHKMILDAYTQTKNIYIDLSGKGAGLY</sequence>
<dbReference type="PROSITE" id="PS00687">
    <property type="entry name" value="ALDEHYDE_DEHYDR_GLU"/>
    <property type="match status" value="1"/>
</dbReference>
<comment type="caution">
    <text evidence="5">The sequence shown here is derived from an EMBL/GenBank/DDBJ whole genome shotgun (WGS) entry which is preliminary data.</text>
</comment>
<evidence type="ECO:0000256" key="1">
    <source>
        <dbReference type="ARBA" id="ARBA00023002"/>
    </source>
</evidence>
<keyword evidence="6" id="KW-1185">Reference proteome</keyword>
<organism evidence="5 6">
    <name type="scientific">Facklamia lactis</name>
    <dbReference type="NCBI Taxonomy" id="2749967"/>
    <lineage>
        <taxon>Bacteria</taxon>
        <taxon>Bacillati</taxon>
        <taxon>Bacillota</taxon>
        <taxon>Bacilli</taxon>
        <taxon>Lactobacillales</taxon>
        <taxon>Aerococcaceae</taxon>
        <taxon>Facklamia</taxon>
    </lineage>
</organism>
<gene>
    <name evidence="5" type="ORF">HZY91_09985</name>
</gene>
<dbReference type="InterPro" id="IPR016163">
    <property type="entry name" value="Ald_DH_C"/>
</dbReference>
<evidence type="ECO:0000313" key="5">
    <source>
        <dbReference type="EMBL" id="MBG9987194.1"/>
    </source>
</evidence>
<dbReference type="InterPro" id="IPR016162">
    <property type="entry name" value="Ald_DH_N"/>
</dbReference>
<comment type="similarity">
    <text evidence="3">Belongs to the aldehyde dehydrogenase family.</text>
</comment>
<dbReference type="Gene3D" id="3.40.605.10">
    <property type="entry name" value="Aldehyde Dehydrogenase, Chain A, domain 1"/>
    <property type="match status" value="1"/>
</dbReference>
<dbReference type="InterPro" id="IPR016161">
    <property type="entry name" value="Ald_DH/histidinol_DH"/>
</dbReference>
<dbReference type="InterPro" id="IPR016160">
    <property type="entry name" value="Ald_DH_CS_CYS"/>
</dbReference>
<evidence type="ECO:0000256" key="3">
    <source>
        <dbReference type="RuleBase" id="RU003345"/>
    </source>
</evidence>
<keyword evidence="1 3" id="KW-0560">Oxidoreductase</keyword>
<accession>A0ABS0LST5</accession>
<feature type="domain" description="Aldehyde dehydrogenase" evidence="4">
    <location>
        <begin position="22"/>
        <end position="483"/>
    </location>
</feature>
<dbReference type="Proteomes" id="UP000721415">
    <property type="component" value="Unassembled WGS sequence"/>
</dbReference>
<dbReference type="Gene3D" id="3.40.309.10">
    <property type="entry name" value="Aldehyde Dehydrogenase, Chain A, domain 2"/>
    <property type="match status" value="1"/>
</dbReference>
<dbReference type="EMBL" id="JACBXQ010000006">
    <property type="protein sequence ID" value="MBG9987194.1"/>
    <property type="molecule type" value="Genomic_DNA"/>
</dbReference>